<dbReference type="EMBL" id="UOFO01000150">
    <property type="protein sequence ID" value="VAW88723.1"/>
    <property type="molecule type" value="Genomic_DNA"/>
</dbReference>
<accession>A0A3B0ZKF3</accession>
<protein>
    <recommendedName>
        <fullName evidence="3">DUF2029 domain-containing protein</fullName>
    </recommendedName>
</protein>
<keyword evidence="1" id="KW-0812">Transmembrane</keyword>
<feature type="transmembrane region" description="Helical" evidence="1">
    <location>
        <begin position="45"/>
        <end position="67"/>
    </location>
</feature>
<feature type="transmembrane region" description="Helical" evidence="1">
    <location>
        <begin position="74"/>
        <end position="93"/>
    </location>
</feature>
<keyword evidence="1" id="KW-1133">Transmembrane helix</keyword>
<dbReference type="AlphaFoldDB" id="A0A3B0ZKF3"/>
<proteinExistence type="predicted"/>
<feature type="transmembrane region" description="Helical" evidence="1">
    <location>
        <begin position="20"/>
        <end position="39"/>
    </location>
</feature>
<feature type="transmembrane region" description="Helical" evidence="1">
    <location>
        <begin position="348"/>
        <end position="367"/>
    </location>
</feature>
<feature type="transmembrane region" description="Helical" evidence="1">
    <location>
        <begin position="209"/>
        <end position="230"/>
    </location>
</feature>
<gene>
    <name evidence="2" type="ORF">MNBD_GAMMA16-114</name>
</gene>
<feature type="transmembrane region" description="Helical" evidence="1">
    <location>
        <begin position="267"/>
        <end position="283"/>
    </location>
</feature>
<evidence type="ECO:0000256" key="1">
    <source>
        <dbReference type="SAM" id="Phobius"/>
    </source>
</evidence>
<feature type="transmembrane region" description="Helical" evidence="1">
    <location>
        <begin position="236"/>
        <end position="260"/>
    </location>
</feature>
<feature type="transmembrane region" description="Helical" evidence="1">
    <location>
        <begin position="163"/>
        <end position="188"/>
    </location>
</feature>
<name>A0A3B0ZKF3_9ZZZZ</name>
<organism evidence="2">
    <name type="scientific">hydrothermal vent metagenome</name>
    <dbReference type="NCBI Taxonomy" id="652676"/>
    <lineage>
        <taxon>unclassified sequences</taxon>
        <taxon>metagenomes</taxon>
        <taxon>ecological metagenomes</taxon>
    </lineage>
</organism>
<evidence type="ECO:0008006" key="3">
    <source>
        <dbReference type="Google" id="ProtNLM"/>
    </source>
</evidence>
<evidence type="ECO:0000313" key="2">
    <source>
        <dbReference type="EMBL" id="VAW88723.1"/>
    </source>
</evidence>
<reference evidence="2" key="1">
    <citation type="submission" date="2018-06" db="EMBL/GenBank/DDBJ databases">
        <authorList>
            <person name="Zhirakovskaya E."/>
        </authorList>
    </citation>
    <scope>NUCLEOTIDE SEQUENCE</scope>
</reference>
<keyword evidence="1" id="KW-0472">Membrane</keyword>
<sequence>MPTQPPKLFSKKYTVEPRLIIFGCICAMIYILLCAYSNVSFAISITNYIFLLALAFAVYAYLAYYYIKQKHSPSVYCIVIFAAIFHIIGIFSTPQFEDDFFRYLWDGYTFFEQGNPYLHEPSYYFSDASIPSVYQNLLNQVNHPDIKTIYSPLLQYSFWFSHWLFPADILGLKLIYSACNMAIIFILVKIVNARMLLLYAWNPLIIKEVAFTAHPDILGVLCIVAALYFFAKHPKTSALCLGLSVCSKPFAWLIAIYVLLRFKWLQLVIFFLTIAVLYAPFIFQGSELTGLLAFGSNWEFNAAIYSLFTYVMSGINAKILCVILLFCIMLYCLACFRKSLVLNIRGDFLIGGLLILSPVINPWYLLWLLPFAAMQNYTWPWVFSFTVLFSYFSGINLGSESLAAYQLPVWVKPIEYIPVLLAVCYDASKLIRSKRVL</sequence>
<feature type="transmembrane region" description="Helical" evidence="1">
    <location>
        <begin position="303"/>
        <end position="336"/>
    </location>
</feature>
<feature type="transmembrane region" description="Helical" evidence="1">
    <location>
        <begin position="379"/>
        <end position="398"/>
    </location>
</feature>